<organism evidence="8 9">
    <name type="scientific">Pseudolysinimonas yzui</name>
    <dbReference type="NCBI Taxonomy" id="2708254"/>
    <lineage>
        <taxon>Bacteria</taxon>
        <taxon>Bacillati</taxon>
        <taxon>Actinomycetota</taxon>
        <taxon>Actinomycetes</taxon>
        <taxon>Micrococcales</taxon>
        <taxon>Microbacteriaceae</taxon>
        <taxon>Pseudolysinimonas</taxon>
    </lineage>
</organism>
<feature type="domain" description="HTH luxR-type" evidence="6">
    <location>
        <begin position="152"/>
        <end position="217"/>
    </location>
</feature>
<evidence type="ECO:0000313" key="8">
    <source>
        <dbReference type="EMBL" id="GHF07803.1"/>
    </source>
</evidence>
<dbReference type="RefSeq" id="WP_191281844.1">
    <property type="nucleotide sequence ID" value="NZ_BNAI01000001.1"/>
</dbReference>
<dbReference type="InterPro" id="IPR016032">
    <property type="entry name" value="Sig_transdc_resp-reg_C-effctor"/>
</dbReference>
<dbReference type="InterPro" id="IPR039420">
    <property type="entry name" value="WalR-like"/>
</dbReference>
<dbReference type="Gene3D" id="3.40.50.2300">
    <property type="match status" value="1"/>
</dbReference>
<dbReference type="PROSITE" id="PS50043">
    <property type="entry name" value="HTH_LUXR_2"/>
    <property type="match status" value="1"/>
</dbReference>
<dbReference type="SMART" id="SM00448">
    <property type="entry name" value="REC"/>
    <property type="match status" value="1"/>
</dbReference>
<dbReference type="CDD" id="cd06170">
    <property type="entry name" value="LuxR_C_like"/>
    <property type="match status" value="1"/>
</dbReference>
<proteinExistence type="predicted"/>
<dbReference type="GO" id="GO:0003677">
    <property type="term" value="F:DNA binding"/>
    <property type="evidence" value="ECO:0007669"/>
    <property type="project" value="UniProtKB-KW"/>
</dbReference>
<dbReference type="EMBL" id="BNAI01000001">
    <property type="protein sequence ID" value="GHF07803.1"/>
    <property type="molecule type" value="Genomic_DNA"/>
</dbReference>
<dbReference type="InterPro" id="IPR001789">
    <property type="entry name" value="Sig_transdc_resp-reg_receiver"/>
</dbReference>
<dbReference type="SMART" id="SM00421">
    <property type="entry name" value="HTH_LUXR"/>
    <property type="match status" value="1"/>
</dbReference>
<keyword evidence="4" id="KW-0804">Transcription</keyword>
<dbReference type="InterPro" id="IPR011006">
    <property type="entry name" value="CheY-like_superfamily"/>
</dbReference>
<dbReference type="AlphaFoldDB" id="A0A8J3GNQ6"/>
<evidence type="ECO:0000313" key="9">
    <source>
        <dbReference type="Proteomes" id="UP000617531"/>
    </source>
</evidence>
<feature type="domain" description="Response regulatory" evidence="7">
    <location>
        <begin position="7"/>
        <end position="125"/>
    </location>
</feature>
<keyword evidence="3 8" id="KW-0238">DNA-binding</keyword>
<name>A0A8J3GNQ6_9MICO</name>
<dbReference type="Pfam" id="PF00196">
    <property type="entry name" value="GerE"/>
    <property type="match status" value="1"/>
</dbReference>
<keyword evidence="9" id="KW-1185">Reference proteome</keyword>
<dbReference type="InterPro" id="IPR058245">
    <property type="entry name" value="NreC/VraR/RcsB-like_REC"/>
</dbReference>
<dbReference type="Pfam" id="PF00072">
    <property type="entry name" value="Response_reg"/>
    <property type="match status" value="1"/>
</dbReference>
<dbReference type="PRINTS" id="PR00038">
    <property type="entry name" value="HTHLUXR"/>
</dbReference>
<dbReference type="PANTHER" id="PTHR43214">
    <property type="entry name" value="TWO-COMPONENT RESPONSE REGULATOR"/>
    <property type="match status" value="1"/>
</dbReference>
<evidence type="ECO:0000259" key="7">
    <source>
        <dbReference type="PROSITE" id="PS50110"/>
    </source>
</evidence>
<keyword evidence="1 5" id="KW-0597">Phosphoprotein</keyword>
<protein>
    <submittedName>
        <fullName evidence="8">DNA-binding response regulator</fullName>
    </submittedName>
</protein>
<feature type="modified residue" description="4-aspartylphosphate" evidence="5">
    <location>
        <position position="58"/>
    </location>
</feature>
<evidence type="ECO:0000256" key="3">
    <source>
        <dbReference type="ARBA" id="ARBA00023125"/>
    </source>
</evidence>
<dbReference type="InterPro" id="IPR000792">
    <property type="entry name" value="Tscrpt_reg_LuxR_C"/>
</dbReference>
<dbReference type="GO" id="GO:0000160">
    <property type="term" value="P:phosphorelay signal transduction system"/>
    <property type="evidence" value="ECO:0007669"/>
    <property type="project" value="InterPro"/>
</dbReference>
<evidence type="ECO:0000256" key="4">
    <source>
        <dbReference type="ARBA" id="ARBA00023163"/>
    </source>
</evidence>
<dbReference type="GO" id="GO:0006355">
    <property type="term" value="P:regulation of DNA-templated transcription"/>
    <property type="evidence" value="ECO:0007669"/>
    <property type="project" value="InterPro"/>
</dbReference>
<accession>A0A8J3GNQ6</accession>
<dbReference type="Proteomes" id="UP000617531">
    <property type="component" value="Unassembled WGS sequence"/>
</dbReference>
<reference evidence="8" key="1">
    <citation type="journal article" date="2014" name="Int. J. Syst. Evol. Microbiol.">
        <title>Complete genome sequence of Corynebacterium casei LMG S-19264T (=DSM 44701T), isolated from a smear-ripened cheese.</title>
        <authorList>
            <consortium name="US DOE Joint Genome Institute (JGI-PGF)"/>
            <person name="Walter F."/>
            <person name="Albersmeier A."/>
            <person name="Kalinowski J."/>
            <person name="Ruckert C."/>
        </authorList>
    </citation>
    <scope>NUCLEOTIDE SEQUENCE</scope>
    <source>
        <strain evidence="8">CGMCC 1.16548</strain>
    </source>
</reference>
<dbReference type="PANTHER" id="PTHR43214:SF24">
    <property type="entry name" value="TRANSCRIPTIONAL REGULATORY PROTEIN NARL-RELATED"/>
    <property type="match status" value="1"/>
</dbReference>
<keyword evidence="2" id="KW-0805">Transcription regulation</keyword>
<dbReference type="CDD" id="cd17535">
    <property type="entry name" value="REC_NarL-like"/>
    <property type="match status" value="1"/>
</dbReference>
<evidence type="ECO:0000256" key="2">
    <source>
        <dbReference type="ARBA" id="ARBA00023015"/>
    </source>
</evidence>
<comment type="caution">
    <text evidence="8">The sequence shown here is derived from an EMBL/GenBank/DDBJ whole genome shotgun (WGS) entry which is preliminary data.</text>
</comment>
<gene>
    <name evidence="8" type="ORF">GCM10011600_05680</name>
</gene>
<dbReference type="SUPFAM" id="SSF52172">
    <property type="entry name" value="CheY-like"/>
    <property type="match status" value="1"/>
</dbReference>
<dbReference type="PROSITE" id="PS50110">
    <property type="entry name" value="RESPONSE_REGULATORY"/>
    <property type="match status" value="1"/>
</dbReference>
<evidence type="ECO:0000259" key="6">
    <source>
        <dbReference type="PROSITE" id="PS50043"/>
    </source>
</evidence>
<sequence length="224" mass="24129">MTGPRIRVVLADDQHLIRAGFRSLLEAEPDLDVVGEAATGREAVALVKRTQPDVVLMDIRMPDGDGLWATEQIVADPALAGTHVVVVTTFELDEYVAQAIRAGASGFLVKDTEPVELIRAVRVVAGGEALLSPSVTKRLLERVAGTLNDSPDTRPLEPLTDREREVLALVGQGLTNEEIGGRLFLSPLTAKTHVSRIMSKLLARDRVQLVVIAYETGLVRAGQA</sequence>
<dbReference type="SUPFAM" id="SSF46894">
    <property type="entry name" value="C-terminal effector domain of the bipartite response regulators"/>
    <property type="match status" value="1"/>
</dbReference>
<evidence type="ECO:0000256" key="1">
    <source>
        <dbReference type="ARBA" id="ARBA00022553"/>
    </source>
</evidence>
<reference evidence="8" key="2">
    <citation type="submission" date="2020-09" db="EMBL/GenBank/DDBJ databases">
        <authorList>
            <person name="Sun Q."/>
            <person name="Zhou Y."/>
        </authorList>
    </citation>
    <scope>NUCLEOTIDE SEQUENCE</scope>
    <source>
        <strain evidence="8">CGMCC 1.16548</strain>
    </source>
</reference>
<evidence type="ECO:0000256" key="5">
    <source>
        <dbReference type="PROSITE-ProRule" id="PRU00169"/>
    </source>
</evidence>